<dbReference type="EMBL" id="BGPR01064628">
    <property type="protein sequence ID" value="GBO39563.1"/>
    <property type="molecule type" value="Genomic_DNA"/>
</dbReference>
<evidence type="ECO:0000256" key="1">
    <source>
        <dbReference type="SAM" id="Coils"/>
    </source>
</evidence>
<evidence type="ECO:0000256" key="2">
    <source>
        <dbReference type="SAM" id="MobiDB-lite"/>
    </source>
</evidence>
<evidence type="ECO:0000313" key="4">
    <source>
        <dbReference type="EMBL" id="GBO44878.1"/>
    </source>
</evidence>
<organism evidence="4 5">
    <name type="scientific">Araneus ventricosus</name>
    <name type="common">Orbweaver spider</name>
    <name type="synonym">Epeira ventricosa</name>
    <dbReference type="NCBI Taxonomy" id="182803"/>
    <lineage>
        <taxon>Eukaryota</taxon>
        <taxon>Metazoa</taxon>
        <taxon>Ecdysozoa</taxon>
        <taxon>Arthropoda</taxon>
        <taxon>Chelicerata</taxon>
        <taxon>Arachnida</taxon>
        <taxon>Araneae</taxon>
        <taxon>Araneomorphae</taxon>
        <taxon>Entelegynae</taxon>
        <taxon>Araneoidea</taxon>
        <taxon>Araneidae</taxon>
        <taxon>Araneus</taxon>
    </lineage>
</organism>
<keyword evidence="5" id="KW-1185">Reference proteome</keyword>
<name>A0A4Y2X6R2_ARAVE</name>
<accession>A0A4Y2X6R2</accession>
<keyword evidence="1" id="KW-0175">Coiled coil</keyword>
<evidence type="ECO:0000313" key="3">
    <source>
        <dbReference type="EMBL" id="GBO39563.1"/>
    </source>
</evidence>
<proteinExistence type="predicted"/>
<feature type="non-terminal residue" evidence="4">
    <location>
        <position position="1"/>
    </location>
</feature>
<gene>
    <name evidence="4" type="ORF">AVEN_110423_1</name>
    <name evidence="3" type="ORF">AVEN_55131_1</name>
</gene>
<protein>
    <submittedName>
        <fullName evidence="4">Uncharacterized protein</fullName>
    </submittedName>
</protein>
<reference evidence="4 5" key="1">
    <citation type="journal article" date="2019" name="Sci. Rep.">
        <title>Orb-weaving spider Araneus ventricosus genome elucidates the spidroin gene catalogue.</title>
        <authorList>
            <person name="Kono N."/>
            <person name="Nakamura H."/>
            <person name="Ohtoshi R."/>
            <person name="Moran D.A.P."/>
            <person name="Shinohara A."/>
            <person name="Yoshida Y."/>
            <person name="Fujiwara M."/>
            <person name="Mori M."/>
            <person name="Tomita M."/>
            <person name="Arakawa K."/>
        </authorList>
    </citation>
    <scope>NUCLEOTIDE SEQUENCE [LARGE SCALE GENOMIC DNA]</scope>
</reference>
<dbReference type="AlphaFoldDB" id="A0A4Y2X6R2"/>
<feature type="coiled-coil region" evidence="1">
    <location>
        <begin position="5"/>
        <end position="46"/>
    </location>
</feature>
<sequence>YQVEAASYNRQIKQYQVEAASYNRQIKQYQVEAASYNRQIKQYQVEAASYIIKSNSIKLILLLTTANQTVSRSAKRSYSLRNPRHIQQKNRKARQRTYQSVSQCRTEFVHCCFRLVGSTTRKWIPPF</sequence>
<dbReference type="EMBL" id="BGPR01071786">
    <property type="protein sequence ID" value="GBO44878.1"/>
    <property type="molecule type" value="Genomic_DNA"/>
</dbReference>
<evidence type="ECO:0000313" key="5">
    <source>
        <dbReference type="Proteomes" id="UP000499080"/>
    </source>
</evidence>
<feature type="compositionally biased region" description="Basic residues" evidence="2">
    <location>
        <begin position="82"/>
        <end position="94"/>
    </location>
</feature>
<feature type="region of interest" description="Disordered" evidence="2">
    <location>
        <begin position="74"/>
        <end position="94"/>
    </location>
</feature>
<dbReference type="Proteomes" id="UP000499080">
    <property type="component" value="Unassembled WGS sequence"/>
</dbReference>
<comment type="caution">
    <text evidence="4">The sequence shown here is derived from an EMBL/GenBank/DDBJ whole genome shotgun (WGS) entry which is preliminary data.</text>
</comment>